<evidence type="ECO:0000313" key="7">
    <source>
        <dbReference type="EMBL" id="MBS3180649.1"/>
    </source>
</evidence>
<dbReference type="RefSeq" id="WP_211647826.1">
    <property type="nucleotide sequence ID" value="NZ_JAFEVO010000001.1"/>
</dbReference>
<evidence type="ECO:0000256" key="3">
    <source>
        <dbReference type="PROSITE-ProRule" id="PRU01331"/>
    </source>
</evidence>
<evidence type="ECO:0000313" key="8">
    <source>
        <dbReference type="Proteomes" id="UP000811492"/>
    </source>
</evidence>
<dbReference type="PROSITE" id="PS51987">
    <property type="entry name" value="GS_CATALYTIC"/>
    <property type="match status" value="1"/>
</dbReference>
<gene>
    <name evidence="7" type="ORF">JSQ98_00255</name>
</gene>
<dbReference type="EMBL" id="JAFEVO010000001">
    <property type="protein sequence ID" value="MBS3180649.1"/>
    <property type="molecule type" value="Genomic_DNA"/>
</dbReference>
<comment type="caution">
    <text evidence="7">The sequence shown here is derived from an EMBL/GenBank/DDBJ whole genome shotgun (WGS) entry which is preliminary data.</text>
</comment>
<reference evidence="7 8" key="1">
    <citation type="submission" date="2021-02" db="EMBL/GenBank/DDBJ databases">
        <title>Draft genome and description of Leucobacter sp nov strain Marseille-Q4368.</title>
        <authorList>
            <person name="Boxberger M."/>
            <person name="La Scola B."/>
        </authorList>
    </citation>
    <scope>NUCLEOTIDE SEQUENCE [LARGE SCALE GENOMIC DNA]</scope>
    <source>
        <strain evidence="7 8">Marseille-Q4368</strain>
    </source>
</reference>
<feature type="region of interest" description="Disordered" evidence="5">
    <location>
        <begin position="1"/>
        <end position="28"/>
    </location>
</feature>
<evidence type="ECO:0000256" key="1">
    <source>
        <dbReference type="ARBA" id="ARBA00009897"/>
    </source>
</evidence>
<dbReference type="Proteomes" id="UP000811492">
    <property type="component" value="Unassembled WGS sequence"/>
</dbReference>
<dbReference type="Gene3D" id="3.10.20.70">
    <property type="entry name" value="Glutamine synthetase, N-terminal domain"/>
    <property type="match status" value="1"/>
</dbReference>
<dbReference type="InterPro" id="IPR008146">
    <property type="entry name" value="Gln_synth_cat_dom"/>
</dbReference>
<dbReference type="InterPro" id="IPR036651">
    <property type="entry name" value="Gln_synt_N_sf"/>
</dbReference>
<dbReference type="Pfam" id="PF00120">
    <property type="entry name" value="Gln-synt_C"/>
    <property type="match status" value="1"/>
</dbReference>
<dbReference type="SMART" id="SM01230">
    <property type="entry name" value="Gln-synt_C"/>
    <property type="match status" value="1"/>
</dbReference>
<keyword evidence="2" id="KW-0436">Ligase</keyword>
<evidence type="ECO:0000259" key="6">
    <source>
        <dbReference type="PROSITE" id="PS51987"/>
    </source>
</evidence>
<dbReference type="InterPro" id="IPR014746">
    <property type="entry name" value="Gln_synth/guanido_kin_cat_dom"/>
</dbReference>
<keyword evidence="8" id="KW-1185">Reference proteome</keyword>
<evidence type="ECO:0000256" key="2">
    <source>
        <dbReference type="ARBA" id="ARBA00022598"/>
    </source>
</evidence>
<dbReference type="SUPFAM" id="SSF54368">
    <property type="entry name" value="Glutamine synthetase, N-terminal domain"/>
    <property type="match status" value="1"/>
</dbReference>
<feature type="domain" description="GS catalytic" evidence="6">
    <location>
        <begin position="177"/>
        <end position="502"/>
    </location>
</feature>
<proteinExistence type="inferred from homology"/>
<protein>
    <submittedName>
        <fullName evidence="7">Glutamine synthetase</fullName>
    </submittedName>
</protein>
<sequence length="502" mass="55898">MTHLTADRLHPSELDEPVSASRQTSATSWETGGRFGAALRELLDDTSAFERHQQANLRPEVVEALAERIRATGVKYIYYMIPTLGSRTVAKVVPAEHYERMLRKGIAFHRTALTDLQTSREGELIGGGVSAHEFWALPEPETFQALPWDGEVGRIFCTAYDPPHLGPSGGRLIPLDTRALFAAAHRGFTERTGLELRSGLEPEMTWTGPGLEVVSKEDQSPAYQVENLEKMRPVYKKIISYAQALGFTMIQGDYEDVGQIELNWEYDRAELTAERMTTYRQICKQVARELGLQASFMAKPYNGKMGNGCHHNLSLWRAGADGEENVVEDGRVELHATETARRSIAGMLLHTPGSMLVMGSTVNSYKRYWDAGQFAPSGADWGLDTRGVAIRISANGRMEYRLPDASVNPYLSHLYLLAAIEHGIEAGLEPGEPGAPSALLQDVVVPNTLGSAIDAFEADSYLMGAMPEELTRIFLQLKRDEWARYCGQITQWEFDQYWEAIP</sequence>
<dbReference type="Gene3D" id="3.30.590.10">
    <property type="entry name" value="Glutamine synthetase/guanido kinase, catalytic domain"/>
    <property type="match status" value="1"/>
</dbReference>
<feature type="compositionally biased region" description="Basic and acidic residues" evidence="5">
    <location>
        <begin position="1"/>
        <end position="13"/>
    </location>
</feature>
<organism evidence="7 8">
    <name type="scientific">Leucobacter manosquensis</name>
    <dbReference type="NCBI Taxonomy" id="2810611"/>
    <lineage>
        <taxon>Bacteria</taxon>
        <taxon>Bacillati</taxon>
        <taxon>Actinomycetota</taxon>
        <taxon>Actinomycetes</taxon>
        <taxon>Micrococcales</taxon>
        <taxon>Microbacteriaceae</taxon>
        <taxon>Leucobacter</taxon>
    </lineage>
</organism>
<dbReference type="PANTHER" id="PTHR43785">
    <property type="entry name" value="GAMMA-GLUTAMYLPUTRESCINE SYNTHETASE"/>
    <property type="match status" value="1"/>
</dbReference>
<comment type="similarity">
    <text evidence="1 3 4">Belongs to the glutamine synthetase family.</text>
</comment>
<accession>A0ABS5M0D5</accession>
<name>A0ABS5M0D5_9MICO</name>
<evidence type="ECO:0000256" key="4">
    <source>
        <dbReference type="RuleBase" id="RU000384"/>
    </source>
</evidence>
<dbReference type="PANTHER" id="PTHR43785:SF12">
    <property type="entry name" value="TYPE-1 GLUTAMINE SYNTHETASE 2"/>
    <property type="match status" value="1"/>
</dbReference>
<evidence type="ECO:0000256" key="5">
    <source>
        <dbReference type="SAM" id="MobiDB-lite"/>
    </source>
</evidence>
<dbReference type="SUPFAM" id="SSF55931">
    <property type="entry name" value="Glutamine synthetase/guanido kinase"/>
    <property type="match status" value="1"/>
</dbReference>